<dbReference type="Gene3D" id="3.40.50.1220">
    <property type="entry name" value="TPP-binding domain"/>
    <property type="match status" value="1"/>
</dbReference>
<evidence type="ECO:0000259" key="6">
    <source>
        <dbReference type="Pfam" id="PF00205"/>
    </source>
</evidence>
<dbReference type="InterPro" id="IPR012001">
    <property type="entry name" value="Thiamin_PyroP_enz_TPP-bd_dom"/>
</dbReference>
<comment type="function">
    <text evidence="1">Catalyzes the coenzyme A-dependent oxidative decarboxylation of different 2-oxoacids such as 2-oxoglutarate, pyruvate and 2-oxobutyrate to form their CoA derivatives.</text>
</comment>
<evidence type="ECO:0000256" key="5">
    <source>
        <dbReference type="ARBA" id="ARBA00048893"/>
    </source>
</evidence>
<name>A0A1W6K0J0_9CREN</name>
<dbReference type="Pfam" id="PF00205">
    <property type="entry name" value="TPP_enzyme_M"/>
    <property type="match status" value="1"/>
</dbReference>
<evidence type="ECO:0000256" key="1">
    <source>
        <dbReference type="ARBA" id="ARBA00003908"/>
    </source>
</evidence>
<dbReference type="GO" id="GO:0000287">
    <property type="term" value="F:magnesium ion binding"/>
    <property type="evidence" value="ECO:0007669"/>
    <property type="project" value="InterPro"/>
</dbReference>
<feature type="domain" description="Thiamine pyrophosphate enzyme N-terminal TPP-binding" evidence="7">
    <location>
        <begin position="15"/>
        <end position="121"/>
    </location>
</feature>
<dbReference type="InterPro" id="IPR012000">
    <property type="entry name" value="Thiamin_PyroP_enz_cen_dom"/>
</dbReference>
<dbReference type="SUPFAM" id="SSF52467">
    <property type="entry name" value="DHS-like NAD/FAD-binding domain"/>
    <property type="match status" value="1"/>
</dbReference>
<dbReference type="GO" id="GO:0030976">
    <property type="term" value="F:thiamine pyrophosphate binding"/>
    <property type="evidence" value="ECO:0007669"/>
    <property type="project" value="InterPro"/>
</dbReference>
<dbReference type="GO" id="GO:0019164">
    <property type="term" value="F:pyruvate synthase activity"/>
    <property type="evidence" value="ECO:0007669"/>
    <property type="project" value="UniProtKB-ARBA"/>
</dbReference>
<dbReference type="OrthoDB" id="6837at2157"/>
<dbReference type="CDD" id="cd07035">
    <property type="entry name" value="TPP_PYR_POX_like"/>
    <property type="match status" value="1"/>
</dbReference>
<sequence>MSQPKRKEETVGKEMNGIEALAYVLKEIGTKKIFSSITLPENVKERLEQYEIKQDISLNARDSVMLAETYAMENNMPGVVIQIPGTQIFEALDVISQAYMDSIPLLIISSLRSYRDTGRARVGELRTPDDLSTTLSQITKLREKVVSIEEITVTVEKANKEALSNRPRPTLVEIAEDLFKLKAYPLSPAEQKPEKRTPDKNTVAKAAEVLSNSKLPVIVAGYGVISSSSYKDLIELAELLDIPVITTIKGKGSFPASNPLYAGEGLGLIGTEVGNKIFSEADSILLLGTRLTQLSTGGWSMKYKGFVMHNNIDGEDIGKVLMPHLPIVADTGLFLKELITILKQKVKEKIDRGIQTEIKVNKKPITLKGHVDLWPYDIVRLLQQFKFSKIFVDISSTTFDMIRYPIDAPVWFTSESILAKGIGIAGVLEAEDSNALGITDIYSVSKNLSLLYSRHKSAKGTIIIFNDEGATYLDTTKADVPTIGKSKFTVNLDKELEALGAYTIYTYSDLKSALNEKKENLKILNVKIDPEYESAVLSRF</sequence>
<feature type="domain" description="Thiamine pyrophosphate enzyme central" evidence="6">
    <location>
        <begin position="203"/>
        <end position="338"/>
    </location>
</feature>
<evidence type="ECO:0000313" key="9">
    <source>
        <dbReference type="Proteomes" id="UP000193404"/>
    </source>
</evidence>
<dbReference type="GO" id="GO:0018491">
    <property type="term" value="F:2-oxobutyrate synthase activity"/>
    <property type="evidence" value="ECO:0007669"/>
    <property type="project" value="UniProtKB-ARBA"/>
</dbReference>
<dbReference type="GeneID" id="41590884"/>
<protein>
    <recommendedName>
        <fullName evidence="4">2-oxoacid oxidoreductase (ferredoxin)</fullName>
        <ecNumber evidence="4">1.2.7.11</ecNumber>
    </recommendedName>
</protein>
<dbReference type="InterPro" id="IPR029035">
    <property type="entry name" value="DHS-like_NAD/FAD-binding_dom"/>
</dbReference>
<dbReference type="GO" id="GO:0003984">
    <property type="term" value="F:acetolactate synthase activity"/>
    <property type="evidence" value="ECO:0007669"/>
    <property type="project" value="TreeGrafter"/>
</dbReference>
<dbReference type="InterPro" id="IPR045229">
    <property type="entry name" value="TPP_enz"/>
</dbReference>
<dbReference type="EC" id="1.2.7.11" evidence="4"/>
<keyword evidence="9" id="KW-1185">Reference proteome</keyword>
<dbReference type="STRING" id="282676.B6F84_08165"/>
<evidence type="ECO:0000259" key="7">
    <source>
        <dbReference type="Pfam" id="PF02776"/>
    </source>
</evidence>
<dbReference type="EMBL" id="CP020477">
    <property type="protein sequence ID" value="ARM76002.1"/>
    <property type="molecule type" value="Genomic_DNA"/>
</dbReference>
<dbReference type="GO" id="GO:0050660">
    <property type="term" value="F:flavin adenine dinucleotide binding"/>
    <property type="evidence" value="ECO:0007669"/>
    <property type="project" value="TreeGrafter"/>
</dbReference>
<evidence type="ECO:0000313" key="8">
    <source>
        <dbReference type="EMBL" id="ARM76002.1"/>
    </source>
</evidence>
<accession>A0A1W6K0J0</accession>
<evidence type="ECO:0000256" key="2">
    <source>
        <dbReference type="ARBA" id="ARBA00007812"/>
    </source>
</evidence>
<dbReference type="GO" id="GO:0009097">
    <property type="term" value="P:isoleucine biosynthetic process"/>
    <property type="evidence" value="ECO:0007669"/>
    <property type="project" value="TreeGrafter"/>
</dbReference>
<evidence type="ECO:0000256" key="4">
    <source>
        <dbReference type="ARBA" id="ARBA00012691"/>
    </source>
</evidence>
<dbReference type="GO" id="GO:0009099">
    <property type="term" value="P:L-valine biosynthetic process"/>
    <property type="evidence" value="ECO:0007669"/>
    <property type="project" value="TreeGrafter"/>
</dbReference>
<dbReference type="RefSeq" id="WP_148691780.1">
    <property type="nucleotide sequence ID" value="NZ_CP020477.1"/>
</dbReference>
<dbReference type="PANTHER" id="PTHR18968:SF13">
    <property type="entry name" value="ACETOLACTATE SYNTHASE CATALYTIC SUBUNIT, MITOCHONDRIAL"/>
    <property type="match status" value="1"/>
</dbReference>
<reference evidence="8 9" key="1">
    <citation type="submission" date="2017-03" db="EMBL/GenBank/DDBJ databases">
        <title>Sulfur activation and transportation mechanism of thermophilic Archaea Acidianus manzaensis YN-25.</title>
        <authorList>
            <person name="Ma Y."/>
            <person name="Yang Y."/>
            <person name="Xia J."/>
        </authorList>
    </citation>
    <scope>NUCLEOTIDE SEQUENCE [LARGE SCALE GENOMIC DNA]</scope>
    <source>
        <strain evidence="8 9">YN-25</strain>
    </source>
</reference>
<organism evidence="8 9">
    <name type="scientific">Acidianus manzaensis</name>
    <dbReference type="NCBI Taxonomy" id="282676"/>
    <lineage>
        <taxon>Archaea</taxon>
        <taxon>Thermoproteota</taxon>
        <taxon>Thermoprotei</taxon>
        <taxon>Sulfolobales</taxon>
        <taxon>Sulfolobaceae</taxon>
        <taxon>Acidianus</taxon>
    </lineage>
</organism>
<dbReference type="AlphaFoldDB" id="A0A1W6K0J0"/>
<proteinExistence type="inferred from homology"/>
<evidence type="ECO:0000256" key="3">
    <source>
        <dbReference type="ARBA" id="ARBA00011631"/>
    </source>
</evidence>
<dbReference type="SUPFAM" id="SSF52518">
    <property type="entry name" value="Thiamin diphosphate-binding fold (THDP-binding)"/>
    <property type="match status" value="1"/>
</dbReference>
<dbReference type="InterPro" id="IPR029061">
    <property type="entry name" value="THDP-binding"/>
</dbReference>
<dbReference type="PANTHER" id="PTHR18968">
    <property type="entry name" value="THIAMINE PYROPHOSPHATE ENZYMES"/>
    <property type="match status" value="1"/>
</dbReference>
<comment type="subunit">
    <text evidence="3">Heterodimer composed of an alpha and a beta subunit.</text>
</comment>
<dbReference type="Pfam" id="PF02776">
    <property type="entry name" value="TPP_enzyme_N"/>
    <property type="match status" value="1"/>
</dbReference>
<dbReference type="GO" id="GO:0005948">
    <property type="term" value="C:acetolactate synthase complex"/>
    <property type="evidence" value="ECO:0007669"/>
    <property type="project" value="TreeGrafter"/>
</dbReference>
<dbReference type="Gene3D" id="3.40.50.970">
    <property type="match status" value="1"/>
</dbReference>
<gene>
    <name evidence="8" type="ORF">B6F84_08165</name>
</gene>
<dbReference type="GO" id="GO:0047553">
    <property type="term" value="F:2-oxoglutarate synthase activity"/>
    <property type="evidence" value="ECO:0007669"/>
    <property type="project" value="UniProtKB-ARBA"/>
</dbReference>
<dbReference type="KEGG" id="aman:B6F84_08165"/>
<dbReference type="Proteomes" id="UP000193404">
    <property type="component" value="Chromosome"/>
</dbReference>
<comment type="catalytic activity">
    <reaction evidence="5">
        <text>a 2-oxocarboxylate + 2 oxidized [2Fe-2S]-[ferredoxin] + CoA = an acyl-CoA + 2 reduced [2Fe-2S]-[ferredoxin] + CO2 + H(+)</text>
        <dbReference type="Rhea" id="RHEA:42316"/>
        <dbReference type="Rhea" id="RHEA-COMP:10000"/>
        <dbReference type="Rhea" id="RHEA-COMP:10001"/>
        <dbReference type="ChEBI" id="CHEBI:15378"/>
        <dbReference type="ChEBI" id="CHEBI:16526"/>
        <dbReference type="ChEBI" id="CHEBI:33737"/>
        <dbReference type="ChEBI" id="CHEBI:33738"/>
        <dbReference type="ChEBI" id="CHEBI:35179"/>
        <dbReference type="ChEBI" id="CHEBI:57287"/>
        <dbReference type="ChEBI" id="CHEBI:58342"/>
        <dbReference type="EC" id="1.2.7.11"/>
    </reaction>
</comment>
<comment type="similarity">
    <text evidence="2">Belongs to the TPP enzyme family.</text>
</comment>